<feature type="transmembrane region" description="Helical" evidence="6">
    <location>
        <begin position="387"/>
        <end position="414"/>
    </location>
</feature>
<comment type="caution">
    <text evidence="8">The sequence shown here is derived from an EMBL/GenBank/DDBJ whole genome shotgun (WGS) entry which is preliminary data.</text>
</comment>
<evidence type="ECO:0000256" key="6">
    <source>
        <dbReference type="RuleBase" id="RU368066"/>
    </source>
</evidence>
<comment type="subcellular location">
    <subcellularLocation>
        <location evidence="6">Cell membrane</location>
        <topology evidence="6">Multi-pass membrane protein</topology>
    </subcellularLocation>
    <subcellularLocation>
        <location evidence="1">Membrane</location>
        <topology evidence="1">Multi-pass membrane protein</topology>
    </subcellularLocation>
</comment>
<dbReference type="Proteomes" id="UP001516023">
    <property type="component" value="Unassembled WGS sequence"/>
</dbReference>
<evidence type="ECO:0000256" key="3">
    <source>
        <dbReference type="ARBA" id="ARBA00022692"/>
    </source>
</evidence>
<keyword evidence="5 6" id="KW-0472">Membrane</keyword>
<sequence>MSSNGNGNAPRVPQAPPHLPPSSSTSSFRSTSFDTKPDVAVAKTPEQTSRSARSEQRKSARTRAASDGVRMMRQQFYEQQQQQQQQQQQYWTPYQMPGPYMNPQGYPPQPPQGFPPVRKSASHSHGDERKRRTEHARSFTSEGIQQPLYGSFASVLPPSHHLSMRLPPQQQLQPPPSPNSFSGFNELSSIMGNRSLRKNPSMGPGGRTSFHRRAASESAAPMAPFMPLTPLMSSIPQHEPLDPAMMQQHQRMGSFSSHHSHHSTYGNGNGSGGETHPFLRPNNNSHSSARKSRSHMRQASINLFMNDYRGKEQPRSCRDATFAILFLLQLAITSFLGLRYGPGALVSTSDELGPSLGLNDDDNATTASSAPPLPQDDTDDTSPPLVLAYWTIVQMAYTCGAFAVIISASALAFMMAMSRRLVYVALVLSIGVSFAWGTIGIGISPKSFVPITGIIALMLTVGYMFVVWDRIPFASANLTTALAGVRDHLGLVCIAFECQFLALVCSIYYSFTFAGLHNAMYNGGVVMGENWKILVDCLLLVSYYWTYQVLRHIVIVTVAGTIGSWWFKKPSALYSTFLQATVFNFGSICYGSLFVGFVQLLRQVTEGLRPNRDDSAMMCLYECSIFFQERIVGCVDHLADSFTPWAFTYVGLYRYGLKEAGHKANELFEKRGWSRIVTDDLVPTVLAMVSLVIGGLTGSFAVILQALDGHGLTNIGHPEMVSFAIGFLIGIVLSTVLFSIIESSVAAVIVCFAGSPVEFHQNYPELSHEMRHAWREVWPGSLDVGGVTLPSGFA</sequence>
<feature type="compositionally biased region" description="Pro residues" evidence="7">
    <location>
        <begin position="105"/>
        <end position="114"/>
    </location>
</feature>
<feature type="region of interest" description="Disordered" evidence="7">
    <location>
        <begin position="1"/>
        <end position="145"/>
    </location>
</feature>
<dbReference type="PANTHER" id="PTHR12385:SF4">
    <property type="entry name" value="PROTEIN PNS1"/>
    <property type="match status" value="1"/>
</dbReference>
<feature type="transmembrane region" description="Helical" evidence="6">
    <location>
        <begin position="449"/>
        <end position="468"/>
    </location>
</feature>
<keyword evidence="4 6" id="KW-1133">Transmembrane helix</keyword>
<proteinExistence type="inferred from homology"/>
<dbReference type="Pfam" id="PF04515">
    <property type="entry name" value="Choline_transpo"/>
    <property type="match status" value="1"/>
</dbReference>
<evidence type="ECO:0000256" key="5">
    <source>
        <dbReference type="ARBA" id="ARBA00023136"/>
    </source>
</evidence>
<feature type="transmembrane region" description="Helical" evidence="6">
    <location>
        <begin position="421"/>
        <end position="443"/>
    </location>
</feature>
<evidence type="ECO:0000313" key="8">
    <source>
        <dbReference type="EMBL" id="KAL3803868.1"/>
    </source>
</evidence>
<keyword evidence="3 6" id="KW-0812">Transmembrane</keyword>
<evidence type="ECO:0000256" key="4">
    <source>
        <dbReference type="ARBA" id="ARBA00022989"/>
    </source>
</evidence>
<keyword evidence="9" id="KW-1185">Reference proteome</keyword>
<name>A0ABD3QTV0_9STRA</name>
<reference evidence="8 9" key="1">
    <citation type="journal article" date="2020" name="G3 (Bethesda)">
        <title>Improved Reference Genome for Cyclotella cryptica CCMP332, a Model for Cell Wall Morphogenesis, Salinity Adaptation, and Lipid Production in Diatoms (Bacillariophyta).</title>
        <authorList>
            <person name="Roberts W.R."/>
            <person name="Downey K.M."/>
            <person name="Ruck E.C."/>
            <person name="Traller J.C."/>
            <person name="Alverson A.J."/>
        </authorList>
    </citation>
    <scope>NUCLEOTIDE SEQUENCE [LARGE SCALE GENOMIC DNA]</scope>
    <source>
        <strain evidence="8 9">CCMP332</strain>
    </source>
</reference>
<organism evidence="8 9">
    <name type="scientific">Cyclotella cryptica</name>
    <dbReference type="NCBI Taxonomy" id="29204"/>
    <lineage>
        <taxon>Eukaryota</taxon>
        <taxon>Sar</taxon>
        <taxon>Stramenopiles</taxon>
        <taxon>Ochrophyta</taxon>
        <taxon>Bacillariophyta</taxon>
        <taxon>Coscinodiscophyceae</taxon>
        <taxon>Thalassiosirophycidae</taxon>
        <taxon>Stephanodiscales</taxon>
        <taxon>Stephanodiscaceae</taxon>
        <taxon>Cyclotella</taxon>
    </lineage>
</organism>
<feature type="compositionally biased region" description="Basic and acidic residues" evidence="7">
    <location>
        <begin position="124"/>
        <end position="137"/>
    </location>
</feature>
<feature type="transmembrane region" description="Helical" evidence="6">
    <location>
        <begin position="489"/>
        <end position="511"/>
    </location>
</feature>
<feature type="transmembrane region" description="Helical" evidence="6">
    <location>
        <begin position="681"/>
        <end position="704"/>
    </location>
</feature>
<evidence type="ECO:0000256" key="1">
    <source>
        <dbReference type="ARBA" id="ARBA00004141"/>
    </source>
</evidence>
<feature type="transmembrane region" description="Helical" evidence="6">
    <location>
        <begin position="549"/>
        <end position="567"/>
    </location>
</feature>
<dbReference type="GO" id="GO:0005886">
    <property type="term" value="C:plasma membrane"/>
    <property type="evidence" value="ECO:0007669"/>
    <property type="project" value="UniProtKB-SubCell"/>
</dbReference>
<feature type="transmembrane region" description="Helical" evidence="6">
    <location>
        <begin position="320"/>
        <end position="340"/>
    </location>
</feature>
<accession>A0ABD3QTV0</accession>
<protein>
    <recommendedName>
        <fullName evidence="6">Choline transporter-like protein</fullName>
    </recommendedName>
</protein>
<dbReference type="AlphaFoldDB" id="A0ABD3QTV0"/>
<dbReference type="EMBL" id="JABMIG020000011">
    <property type="protein sequence ID" value="KAL3803868.1"/>
    <property type="molecule type" value="Genomic_DNA"/>
</dbReference>
<feature type="compositionally biased region" description="Low complexity" evidence="7">
    <location>
        <begin position="79"/>
        <end position="89"/>
    </location>
</feature>
<evidence type="ECO:0000256" key="7">
    <source>
        <dbReference type="SAM" id="MobiDB-lite"/>
    </source>
</evidence>
<dbReference type="InterPro" id="IPR007603">
    <property type="entry name" value="Choline_transptr-like"/>
</dbReference>
<feature type="region of interest" description="Disordered" evidence="7">
    <location>
        <begin position="356"/>
        <end position="380"/>
    </location>
</feature>
<comment type="similarity">
    <text evidence="2 6">Belongs to the CTL (choline transporter-like) family.</text>
</comment>
<dbReference type="PANTHER" id="PTHR12385">
    <property type="entry name" value="CHOLINE TRANSPORTER-LIKE (SLC FAMILY 44)"/>
    <property type="match status" value="1"/>
</dbReference>
<feature type="region of interest" description="Disordered" evidence="7">
    <location>
        <begin position="160"/>
        <end position="217"/>
    </location>
</feature>
<gene>
    <name evidence="8" type="ORF">HJC23_004030</name>
</gene>
<feature type="transmembrane region" description="Helical" evidence="6">
    <location>
        <begin position="724"/>
        <end position="753"/>
    </location>
</feature>
<feature type="compositionally biased region" description="Low complexity" evidence="7">
    <location>
        <begin position="22"/>
        <end position="33"/>
    </location>
</feature>
<comment type="function">
    <text evidence="6">Choline transporter.</text>
</comment>
<feature type="region of interest" description="Disordered" evidence="7">
    <location>
        <begin position="255"/>
        <end position="296"/>
    </location>
</feature>
<evidence type="ECO:0000313" key="9">
    <source>
        <dbReference type="Proteomes" id="UP001516023"/>
    </source>
</evidence>
<evidence type="ECO:0000256" key="2">
    <source>
        <dbReference type="ARBA" id="ARBA00007168"/>
    </source>
</evidence>
<dbReference type="GO" id="GO:0022857">
    <property type="term" value="F:transmembrane transporter activity"/>
    <property type="evidence" value="ECO:0007669"/>
    <property type="project" value="UniProtKB-UniRule"/>
</dbReference>